<reference evidence="1 2" key="1">
    <citation type="journal article" date="2015" name="Proc. Natl. Acad. Sci. U.S.A.">
        <title>The resurrection genome of Boea hygrometrica: A blueprint for survival of dehydration.</title>
        <authorList>
            <person name="Xiao L."/>
            <person name="Yang G."/>
            <person name="Zhang L."/>
            <person name="Yang X."/>
            <person name="Zhao S."/>
            <person name="Ji Z."/>
            <person name="Zhou Q."/>
            <person name="Hu M."/>
            <person name="Wang Y."/>
            <person name="Chen M."/>
            <person name="Xu Y."/>
            <person name="Jin H."/>
            <person name="Xiao X."/>
            <person name="Hu G."/>
            <person name="Bao F."/>
            <person name="Hu Y."/>
            <person name="Wan P."/>
            <person name="Li L."/>
            <person name="Deng X."/>
            <person name="Kuang T."/>
            <person name="Xiang C."/>
            <person name="Zhu J.K."/>
            <person name="Oliver M.J."/>
            <person name="He Y."/>
        </authorList>
    </citation>
    <scope>NUCLEOTIDE SEQUENCE [LARGE SCALE GENOMIC DNA]</scope>
    <source>
        <strain evidence="2">cv. XS01</strain>
    </source>
</reference>
<dbReference type="EMBL" id="KV007795">
    <property type="protein sequence ID" value="KZV30853.1"/>
    <property type="molecule type" value="Genomic_DNA"/>
</dbReference>
<evidence type="ECO:0000313" key="1">
    <source>
        <dbReference type="EMBL" id="KZV30853.1"/>
    </source>
</evidence>
<dbReference type="Proteomes" id="UP000250235">
    <property type="component" value="Unassembled WGS sequence"/>
</dbReference>
<sequence length="193" mass="21371">MGEGKLKLADGGGGVGYFRNCGWYDKSAAHHSLVVFRHDNSAGHHINNNVGSFRHDGSTGRSQRHTLSVVSHTQIRPAQLRHGTQHVNTHIIRSHVHLKAVNTSSILTSLSTPLLPQQISQECTALATCFSTSSQETHQKMPKISYPKLLKNGRISKWHQIKRSRGDEISATNLAPNVGVNRRQTEEIGFDEQ</sequence>
<keyword evidence="2" id="KW-1185">Reference proteome</keyword>
<proteinExistence type="predicted"/>
<evidence type="ECO:0000313" key="2">
    <source>
        <dbReference type="Proteomes" id="UP000250235"/>
    </source>
</evidence>
<accession>A0A2Z7B8L8</accession>
<gene>
    <name evidence="1" type="ORF">F511_30902</name>
</gene>
<protein>
    <submittedName>
        <fullName evidence="1">Uncharacterized protein</fullName>
    </submittedName>
</protein>
<name>A0A2Z7B8L8_9LAMI</name>
<dbReference type="AlphaFoldDB" id="A0A2Z7B8L8"/>
<organism evidence="1 2">
    <name type="scientific">Dorcoceras hygrometricum</name>
    <dbReference type="NCBI Taxonomy" id="472368"/>
    <lineage>
        <taxon>Eukaryota</taxon>
        <taxon>Viridiplantae</taxon>
        <taxon>Streptophyta</taxon>
        <taxon>Embryophyta</taxon>
        <taxon>Tracheophyta</taxon>
        <taxon>Spermatophyta</taxon>
        <taxon>Magnoliopsida</taxon>
        <taxon>eudicotyledons</taxon>
        <taxon>Gunneridae</taxon>
        <taxon>Pentapetalae</taxon>
        <taxon>asterids</taxon>
        <taxon>lamiids</taxon>
        <taxon>Lamiales</taxon>
        <taxon>Gesneriaceae</taxon>
        <taxon>Didymocarpoideae</taxon>
        <taxon>Trichosporeae</taxon>
        <taxon>Loxocarpinae</taxon>
        <taxon>Dorcoceras</taxon>
    </lineage>
</organism>